<comment type="caution">
    <text evidence="2">The sequence shown here is derived from an EMBL/GenBank/DDBJ whole genome shotgun (WGS) entry which is preliminary data.</text>
</comment>
<gene>
    <name evidence="2" type="ORF">HA052_20450</name>
</gene>
<evidence type="ECO:0000313" key="3">
    <source>
        <dbReference type="Proteomes" id="UP001515641"/>
    </source>
</evidence>
<keyword evidence="1" id="KW-0732">Signal</keyword>
<organism evidence="2 3">
    <name type="scientific">Chromobacterium fluminis</name>
    <dbReference type="NCBI Taxonomy" id="3044269"/>
    <lineage>
        <taxon>Bacteria</taxon>
        <taxon>Pseudomonadati</taxon>
        <taxon>Pseudomonadota</taxon>
        <taxon>Betaproteobacteria</taxon>
        <taxon>Neisseriales</taxon>
        <taxon>Chromobacteriaceae</taxon>
        <taxon>Chromobacterium</taxon>
    </lineage>
</organism>
<feature type="signal peptide" evidence="1">
    <location>
        <begin position="1"/>
        <end position="17"/>
    </location>
</feature>
<sequence length="104" mass="10843">MMRGLLLWLGLCAGAGAMSLPPWEEGTLVAVGAPPLVRLGVEKGDGGTFVIQPAADGKGLGAADVAALKKRTGSRIRYRAGPYLTHPLLGREAVLLQAEVLEPR</sequence>
<proteinExistence type="predicted"/>
<evidence type="ECO:0000256" key="1">
    <source>
        <dbReference type="SAM" id="SignalP"/>
    </source>
</evidence>
<dbReference type="Proteomes" id="UP001515641">
    <property type="component" value="Unassembled WGS sequence"/>
</dbReference>
<dbReference type="RefSeq" id="WP_166453344.1">
    <property type="nucleotide sequence ID" value="NZ_JAAOMA010000036.1"/>
</dbReference>
<dbReference type="EMBL" id="JAAOMA010000036">
    <property type="protein sequence ID" value="NHR07563.1"/>
    <property type="molecule type" value="Genomic_DNA"/>
</dbReference>
<name>A0ABX0LF34_9NEIS</name>
<reference evidence="2 3" key="1">
    <citation type="submission" date="2020-03" db="EMBL/GenBank/DDBJ databases">
        <title>Draft genome sequence of environmentally isolated cultures.</title>
        <authorList>
            <person name="Wilson H.S."/>
            <person name="De Leon M.E."/>
        </authorList>
    </citation>
    <scope>NUCLEOTIDE SEQUENCE [LARGE SCALE GENOMIC DNA]</scope>
    <source>
        <strain evidence="2 3">HSC-31F16</strain>
    </source>
</reference>
<evidence type="ECO:0000313" key="2">
    <source>
        <dbReference type="EMBL" id="NHR07563.1"/>
    </source>
</evidence>
<accession>A0ABX0LF34</accession>
<protein>
    <submittedName>
        <fullName evidence="2">Uncharacterized protein</fullName>
    </submittedName>
</protein>
<keyword evidence="3" id="KW-1185">Reference proteome</keyword>
<feature type="chain" id="PRO_5047504530" evidence="1">
    <location>
        <begin position="18"/>
        <end position="104"/>
    </location>
</feature>